<organism evidence="1 2">
    <name type="scientific">Georgenia alba</name>
    <dbReference type="NCBI Taxonomy" id="2233858"/>
    <lineage>
        <taxon>Bacteria</taxon>
        <taxon>Bacillati</taxon>
        <taxon>Actinomycetota</taxon>
        <taxon>Actinomycetes</taxon>
        <taxon>Micrococcales</taxon>
        <taxon>Bogoriellaceae</taxon>
        <taxon>Georgenia</taxon>
    </lineage>
</organism>
<sequence>MRSTVANWAALVLLVPALTAFGWIASEELRLQWRTEPHEAVGPGPDGWAQIDRTRVRIASFEELHVVTDDVEQWEPPQGYTVWQVTIDVESELPEETTCDVRLFDDDGNAYTAPGAGVELPVSAWGTLTCGGPADDPTYSTMFLLPESARPTALELSSAFGAYSHSPEYFRLPVS</sequence>
<accession>A0ABW2Q7D7</accession>
<reference evidence="2" key="1">
    <citation type="journal article" date="2019" name="Int. J. Syst. Evol. Microbiol.">
        <title>The Global Catalogue of Microorganisms (GCM) 10K type strain sequencing project: providing services to taxonomists for standard genome sequencing and annotation.</title>
        <authorList>
            <consortium name="The Broad Institute Genomics Platform"/>
            <consortium name="The Broad Institute Genome Sequencing Center for Infectious Disease"/>
            <person name="Wu L."/>
            <person name="Ma J."/>
        </authorList>
    </citation>
    <scope>NUCLEOTIDE SEQUENCE [LARGE SCALE GENOMIC DNA]</scope>
    <source>
        <strain evidence="2">JCM 1490</strain>
    </source>
</reference>
<evidence type="ECO:0000313" key="1">
    <source>
        <dbReference type="EMBL" id="MFC7404338.1"/>
    </source>
</evidence>
<gene>
    <name evidence="1" type="ORF">ACFQQL_04385</name>
</gene>
<comment type="caution">
    <text evidence="1">The sequence shown here is derived from an EMBL/GenBank/DDBJ whole genome shotgun (WGS) entry which is preliminary data.</text>
</comment>
<evidence type="ECO:0008006" key="3">
    <source>
        <dbReference type="Google" id="ProtNLM"/>
    </source>
</evidence>
<protein>
    <recommendedName>
        <fullName evidence="3">DUF4352 domain-containing protein</fullName>
    </recommendedName>
</protein>
<name>A0ABW2Q7D7_9MICO</name>
<dbReference type="RefSeq" id="WP_382391632.1">
    <property type="nucleotide sequence ID" value="NZ_JBHTCQ010000001.1"/>
</dbReference>
<dbReference type="EMBL" id="JBHTCQ010000001">
    <property type="protein sequence ID" value="MFC7404338.1"/>
    <property type="molecule type" value="Genomic_DNA"/>
</dbReference>
<proteinExistence type="predicted"/>
<dbReference type="Proteomes" id="UP001596455">
    <property type="component" value="Unassembled WGS sequence"/>
</dbReference>
<keyword evidence="2" id="KW-1185">Reference proteome</keyword>
<evidence type="ECO:0000313" key="2">
    <source>
        <dbReference type="Proteomes" id="UP001596455"/>
    </source>
</evidence>